<proteinExistence type="predicted"/>
<keyword evidence="3" id="KW-1185">Reference proteome</keyword>
<name>A0ABX5XZ56_9BACT</name>
<dbReference type="InterPro" id="IPR011474">
    <property type="entry name" value="DUF1580"/>
</dbReference>
<dbReference type="RefSeq" id="WP_419580538.1">
    <property type="nucleotide sequence ID" value="NZ_CP036432.1"/>
</dbReference>
<organism evidence="2 3">
    <name type="scientific">Stieleria magnilauensis</name>
    <dbReference type="NCBI Taxonomy" id="2527963"/>
    <lineage>
        <taxon>Bacteria</taxon>
        <taxon>Pseudomonadati</taxon>
        <taxon>Planctomycetota</taxon>
        <taxon>Planctomycetia</taxon>
        <taxon>Pirellulales</taxon>
        <taxon>Pirellulaceae</taxon>
        <taxon>Stieleria</taxon>
    </lineage>
</organism>
<protein>
    <submittedName>
        <fullName evidence="2">Uncharacterized protein</fullName>
    </submittedName>
</protein>
<sequence>MERREKSGEGLDDPLRMIRVSAAAKVVEKITGERPHVATLHRWASRGLKGVRLRTAYAGGHRRTTEKWIREFFEAVTASANGGRKTKRLDQDAASRANDELAAAGY</sequence>
<accession>A0ABX5XZ56</accession>
<feature type="region of interest" description="Disordered" evidence="1">
    <location>
        <begin position="81"/>
        <end position="106"/>
    </location>
</feature>
<dbReference type="Proteomes" id="UP000318081">
    <property type="component" value="Chromosome"/>
</dbReference>
<reference evidence="2 3" key="1">
    <citation type="submission" date="2019-02" db="EMBL/GenBank/DDBJ databases">
        <title>Deep-cultivation of Planctomycetes and their phenomic and genomic characterization uncovers novel biology.</title>
        <authorList>
            <person name="Wiegand S."/>
            <person name="Jogler M."/>
            <person name="Boedeker C."/>
            <person name="Pinto D."/>
            <person name="Vollmers J."/>
            <person name="Rivas-Marin E."/>
            <person name="Kohn T."/>
            <person name="Peeters S.H."/>
            <person name="Heuer A."/>
            <person name="Rast P."/>
            <person name="Oberbeckmann S."/>
            <person name="Bunk B."/>
            <person name="Jeske O."/>
            <person name="Meyerdierks A."/>
            <person name="Storesund J.E."/>
            <person name="Kallscheuer N."/>
            <person name="Luecker S."/>
            <person name="Lage O.M."/>
            <person name="Pohl T."/>
            <person name="Merkel B.J."/>
            <person name="Hornburger P."/>
            <person name="Mueller R.-W."/>
            <person name="Bruemmer F."/>
            <person name="Labrenz M."/>
            <person name="Spormann A.M."/>
            <person name="Op den Camp H."/>
            <person name="Overmann J."/>
            <person name="Amann R."/>
            <person name="Jetten M.S.M."/>
            <person name="Mascher T."/>
            <person name="Medema M.H."/>
            <person name="Devos D.P."/>
            <person name="Kaster A.-K."/>
            <person name="Ovreas L."/>
            <person name="Rohde M."/>
            <person name="Galperin M.Y."/>
            <person name="Jogler C."/>
        </authorList>
    </citation>
    <scope>NUCLEOTIDE SEQUENCE [LARGE SCALE GENOMIC DNA]</scope>
    <source>
        <strain evidence="2 3">TBK1r</strain>
    </source>
</reference>
<evidence type="ECO:0000313" key="3">
    <source>
        <dbReference type="Proteomes" id="UP000318081"/>
    </source>
</evidence>
<dbReference type="Pfam" id="PF07618">
    <property type="entry name" value="DUF1580"/>
    <property type="match status" value="1"/>
</dbReference>
<evidence type="ECO:0000256" key="1">
    <source>
        <dbReference type="SAM" id="MobiDB-lite"/>
    </source>
</evidence>
<evidence type="ECO:0000313" key="2">
    <source>
        <dbReference type="EMBL" id="QDV87322.1"/>
    </source>
</evidence>
<feature type="compositionally biased region" description="Basic and acidic residues" evidence="1">
    <location>
        <begin position="88"/>
        <end position="99"/>
    </location>
</feature>
<gene>
    <name evidence="2" type="ORF">TBK1r_63520</name>
</gene>
<dbReference type="EMBL" id="CP036432">
    <property type="protein sequence ID" value="QDV87322.1"/>
    <property type="molecule type" value="Genomic_DNA"/>
</dbReference>